<name>A0A6A4H2B5_9AGAR</name>
<reference evidence="2" key="1">
    <citation type="journal article" date="2019" name="Environ. Microbiol.">
        <title>Fungal ecological strategies reflected in gene transcription - a case study of two litter decomposers.</title>
        <authorList>
            <person name="Barbi F."/>
            <person name="Kohler A."/>
            <person name="Barry K."/>
            <person name="Baskaran P."/>
            <person name="Daum C."/>
            <person name="Fauchery L."/>
            <person name="Ihrmark K."/>
            <person name="Kuo A."/>
            <person name="LaButti K."/>
            <person name="Lipzen A."/>
            <person name="Morin E."/>
            <person name="Grigoriev I.V."/>
            <person name="Henrissat B."/>
            <person name="Lindahl B."/>
            <person name="Martin F."/>
        </authorList>
    </citation>
    <scope>NUCLEOTIDE SEQUENCE</scope>
    <source>
        <strain evidence="2">JB14</strain>
    </source>
</reference>
<dbReference type="AlphaFoldDB" id="A0A6A4H2B5"/>
<feature type="region of interest" description="Disordered" evidence="1">
    <location>
        <begin position="1"/>
        <end position="22"/>
    </location>
</feature>
<accession>A0A6A4H2B5</accession>
<proteinExistence type="predicted"/>
<sequence length="66" mass="7553">MHSGTRDLNGLQDERDPTKRYGGYLPQQARLLKDRWAELLLLTLPRMNPTQILLSQTVQEFRSGAG</sequence>
<evidence type="ECO:0000256" key="1">
    <source>
        <dbReference type="SAM" id="MobiDB-lite"/>
    </source>
</evidence>
<dbReference type="Proteomes" id="UP000799118">
    <property type="component" value="Unassembled WGS sequence"/>
</dbReference>
<gene>
    <name evidence="2" type="ORF">BT96DRAFT_925063</name>
</gene>
<keyword evidence="3" id="KW-1185">Reference proteome</keyword>
<dbReference type="EMBL" id="ML769612">
    <property type="protein sequence ID" value="KAE9391820.1"/>
    <property type="molecule type" value="Genomic_DNA"/>
</dbReference>
<organism evidence="2 3">
    <name type="scientific">Gymnopus androsaceus JB14</name>
    <dbReference type="NCBI Taxonomy" id="1447944"/>
    <lineage>
        <taxon>Eukaryota</taxon>
        <taxon>Fungi</taxon>
        <taxon>Dikarya</taxon>
        <taxon>Basidiomycota</taxon>
        <taxon>Agaricomycotina</taxon>
        <taxon>Agaricomycetes</taxon>
        <taxon>Agaricomycetidae</taxon>
        <taxon>Agaricales</taxon>
        <taxon>Marasmiineae</taxon>
        <taxon>Omphalotaceae</taxon>
        <taxon>Gymnopus</taxon>
    </lineage>
</organism>
<protein>
    <submittedName>
        <fullName evidence="2">Uncharacterized protein</fullName>
    </submittedName>
</protein>
<evidence type="ECO:0000313" key="3">
    <source>
        <dbReference type="Proteomes" id="UP000799118"/>
    </source>
</evidence>
<evidence type="ECO:0000313" key="2">
    <source>
        <dbReference type="EMBL" id="KAE9391820.1"/>
    </source>
</evidence>